<gene>
    <name evidence="1" type="ORF">RU97_GL000836</name>
</gene>
<sequence>MMRPIKIIQEKIIENAVLNGTIRQLQRLSSQHPELSETVILANQLKRQYFDTVNTVIGTPLTNQKVWLMEIDLPRNDRQFQQAAQRIDSREGSFIVLKALK</sequence>
<name>A0A1L8RHT2_9ENTE</name>
<organism evidence="1 2">
    <name type="scientific">Enterococcus canis</name>
    <dbReference type="NCBI Taxonomy" id="214095"/>
    <lineage>
        <taxon>Bacteria</taxon>
        <taxon>Bacillati</taxon>
        <taxon>Bacillota</taxon>
        <taxon>Bacilli</taxon>
        <taxon>Lactobacillales</taxon>
        <taxon>Enterococcaceae</taxon>
        <taxon>Enterococcus</taxon>
    </lineage>
</organism>
<dbReference type="AlphaFoldDB" id="A0A1L8RHT2"/>
<dbReference type="Proteomes" id="UP000181884">
    <property type="component" value="Unassembled WGS sequence"/>
</dbReference>
<evidence type="ECO:0000313" key="1">
    <source>
        <dbReference type="EMBL" id="OJG19265.1"/>
    </source>
</evidence>
<evidence type="ECO:0000313" key="2">
    <source>
        <dbReference type="Proteomes" id="UP000181884"/>
    </source>
</evidence>
<protein>
    <submittedName>
        <fullName evidence="1">Uncharacterized protein</fullName>
    </submittedName>
</protein>
<keyword evidence="2" id="KW-1185">Reference proteome</keyword>
<accession>A0A1L8RHT2</accession>
<comment type="caution">
    <text evidence="1">The sequence shown here is derived from an EMBL/GenBank/DDBJ whole genome shotgun (WGS) entry which is preliminary data.</text>
</comment>
<dbReference type="EMBL" id="JXKH01000002">
    <property type="protein sequence ID" value="OJG19265.1"/>
    <property type="molecule type" value="Genomic_DNA"/>
</dbReference>
<dbReference type="STRING" id="214095.RU97_GL000836"/>
<proteinExistence type="predicted"/>
<reference evidence="1 2" key="1">
    <citation type="submission" date="2014-12" db="EMBL/GenBank/DDBJ databases">
        <title>Draft genome sequences of 29 type strains of Enterococci.</title>
        <authorList>
            <person name="Zhong Z."/>
            <person name="Sun Z."/>
            <person name="Liu W."/>
            <person name="Zhang W."/>
            <person name="Zhang H."/>
        </authorList>
    </citation>
    <scope>NUCLEOTIDE SEQUENCE [LARGE SCALE GENOMIC DNA]</scope>
    <source>
        <strain evidence="1 2">DSM 17029</strain>
    </source>
</reference>